<dbReference type="RefSeq" id="WP_212188321.1">
    <property type="nucleotide sequence ID" value="NZ_JAGTAR010000002.1"/>
</dbReference>
<protein>
    <submittedName>
        <fullName evidence="1">Uncharacterized protein</fullName>
    </submittedName>
</protein>
<accession>A0A941IX94</accession>
<evidence type="ECO:0000313" key="2">
    <source>
        <dbReference type="Proteomes" id="UP000679220"/>
    </source>
</evidence>
<dbReference type="AlphaFoldDB" id="A0A941IX94"/>
<comment type="caution">
    <text evidence="1">The sequence shown here is derived from an EMBL/GenBank/DDBJ whole genome shotgun (WGS) entry which is preliminary data.</text>
</comment>
<name>A0A941IX94_9BACT</name>
<keyword evidence="2" id="KW-1185">Reference proteome</keyword>
<evidence type="ECO:0000313" key="1">
    <source>
        <dbReference type="EMBL" id="MBR8534417.1"/>
    </source>
</evidence>
<dbReference type="EMBL" id="JAGTAR010000002">
    <property type="protein sequence ID" value="MBR8534417.1"/>
    <property type="molecule type" value="Genomic_DNA"/>
</dbReference>
<gene>
    <name evidence="1" type="ORF">KDU71_02510</name>
</gene>
<proteinExistence type="predicted"/>
<reference evidence="1" key="2">
    <citation type="submission" date="2021-04" db="EMBL/GenBank/DDBJ databases">
        <authorList>
            <person name="Zhang T."/>
            <person name="Zhang Y."/>
            <person name="Lu D."/>
            <person name="Zuo D."/>
            <person name="Du Z."/>
        </authorList>
    </citation>
    <scope>NUCLEOTIDE SEQUENCE</scope>
    <source>
        <strain evidence="1">JR1</strain>
    </source>
</reference>
<sequence>MTTTIYYAPDAVGSLASIFTDGTYLYERVHQIGSLGALDGWLRRIGKKFKRGIKKFGKGIAKVAKKVGKVAVKVVKTALPIVNTALTFIPGVGWAAKAALTVAEEGIKAIDKASKRRKQRKLQKKLNSMNTRLAKRANKVKPTQRIDKAPISQINQVKLTPVKPAPPRYSAMDFMRINAAVQRDRVKVDDVVNLVRSQVKQNY</sequence>
<reference evidence="1" key="1">
    <citation type="journal article" date="2018" name="Int. J. Syst. Evol. Microbiol.">
        <title>Carboxylicivirga sediminis sp. nov., isolated from coastal sediment.</title>
        <authorList>
            <person name="Wang F.Q."/>
            <person name="Ren L.H."/>
            <person name="Zou R.J."/>
            <person name="Sun Y.Z."/>
            <person name="Liu X.J."/>
            <person name="Jiang F."/>
            <person name="Liu L.J."/>
        </authorList>
    </citation>
    <scope>NUCLEOTIDE SEQUENCE</scope>
    <source>
        <strain evidence="1">JR1</strain>
    </source>
</reference>
<organism evidence="1 2">
    <name type="scientific">Carboxylicivirga sediminis</name>
    <dbReference type="NCBI Taxonomy" id="2006564"/>
    <lineage>
        <taxon>Bacteria</taxon>
        <taxon>Pseudomonadati</taxon>
        <taxon>Bacteroidota</taxon>
        <taxon>Bacteroidia</taxon>
        <taxon>Marinilabiliales</taxon>
        <taxon>Marinilabiliaceae</taxon>
        <taxon>Carboxylicivirga</taxon>
    </lineage>
</organism>
<dbReference type="Proteomes" id="UP000679220">
    <property type="component" value="Unassembled WGS sequence"/>
</dbReference>